<dbReference type="EMBL" id="KK852869">
    <property type="protein sequence ID" value="KDR14667.1"/>
    <property type="molecule type" value="Genomic_DNA"/>
</dbReference>
<organism evidence="1 2">
    <name type="scientific">Zootermopsis nevadensis</name>
    <name type="common">Dampwood termite</name>
    <dbReference type="NCBI Taxonomy" id="136037"/>
    <lineage>
        <taxon>Eukaryota</taxon>
        <taxon>Metazoa</taxon>
        <taxon>Ecdysozoa</taxon>
        <taxon>Arthropoda</taxon>
        <taxon>Hexapoda</taxon>
        <taxon>Insecta</taxon>
        <taxon>Pterygota</taxon>
        <taxon>Neoptera</taxon>
        <taxon>Polyneoptera</taxon>
        <taxon>Dictyoptera</taxon>
        <taxon>Blattodea</taxon>
        <taxon>Blattoidea</taxon>
        <taxon>Termitoidae</taxon>
        <taxon>Termopsidae</taxon>
        <taxon>Zootermopsis</taxon>
    </lineage>
</organism>
<name>A0A067R5P6_ZOONE</name>
<reference evidence="1 2" key="1">
    <citation type="journal article" date="2014" name="Nat. Commun.">
        <title>Molecular traces of alternative social organization in a termite genome.</title>
        <authorList>
            <person name="Terrapon N."/>
            <person name="Li C."/>
            <person name="Robertson H.M."/>
            <person name="Ji L."/>
            <person name="Meng X."/>
            <person name="Booth W."/>
            <person name="Chen Z."/>
            <person name="Childers C.P."/>
            <person name="Glastad K.M."/>
            <person name="Gokhale K."/>
            <person name="Gowin J."/>
            <person name="Gronenberg W."/>
            <person name="Hermansen R.A."/>
            <person name="Hu H."/>
            <person name="Hunt B.G."/>
            <person name="Huylmans A.K."/>
            <person name="Khalil S.M."/>
            <person name="Mitchell R.D."/>
            <person name="Munoz-Torres M.C."/>
            <person name="Mustard J.A."/>
            <person name="Pan H."/>
            <person name="Reese J.T."/>
            <person name="Scharf M.E."/>
            <person name="Sun F."/>
            <person name="Vogel H."/>
            <person name="Xiao J."/>
            <person name="Yang W."/>
            <person name="Yang Z."/>
            <person name="Yang Z."/>
            <person name="Zhou J."/>
            <person name="Zhu J."/>
            <person name="Brent C.S."/>
            <person name="Elsik C.G."/>
            <person name="Goodisman M.A."/>
            <person name="Liberles D.A."/>
            <person name="Roe R.M."/>
            <person name="Vargo E.L."/>
            <person name="Vilcinskas A."/>
            <person name="Wang J."/>
            <person name="Bornberg-Bauer E."/>
            <person name="Korb J."/>
            <person name="Zhang G."/>
            <person name="Liebig J."/>
        </authorList>
    </citation>
    <scope>NUCLEOTIDE SEQUENCE [LARGE SCALE GENOMIC DNA]</scope>
    <source>
        <tissue evidence="1">Whole organism</tissue>
    </source>
</reference>
<dbReference type="Proteomes" id="UP000027135">
    <property type="component" value="Unassembled WGS sequence"/>
</dbReference>
<gene>
    <name evidence="1" type="ORF">L798_10774</name>
</gene>
<evidence type="ECO:0000313" key="1">
    <source>
        <dbReference type="EMBL" id="KDR14667.1"/>
    </source>
</evidence>
<keyword evidence="2" id="KW-1185">Reference proteome</keyword>
<proteinExistence type="predicted"/>
<accession>A0A067R5P6</accession>
<protein>
    <submittedName>
        <fullName evidence="1">Uncharacterized protein</fullName>
    </submittedName>
</protein>
<sequence>MWPVPEHSPGNPPHHTCSGSKYFFNQCDIRRVRTVARFLLEDGVMTTVGKLLTK</sequence>
<dbReference type="InParanoid" id="A0A067R5P6"/>
<evidence type="ECO:0000313" key="2">
    <source>
        <dbReference type="Proteomes" id="UP000027135"/>
    </source>
</evidence>
<dbReference type="AlphaFoldDB" id="A0A067R5P6"/>